<keyword evidence="2" id="KW-0472">Membrane</keyword>
<evidence type="ECO:0000256" key="1">
    <source>
        <dbReference type="SAM" id="MobiDB-lite"/>
    </source>
</evidence>
<keyword evidence="2" id="KW-0812">Transmembrane</keyword>
<feature type="transmembrane region" description="Helical" evidence="2">
    <location>
        <begin position="414"/>
        <end position="438"/>
    </location>
</feature>
<dbReference type="EMBL" id="KL367573">
    <property type="protein sequence ID" value="KFD63445.1"/>
    <property type="molecule type" value="Genomic_DNA"/>
</dbReference>
<accession>A0A085N1U9</accession>
<feature type="region of interest" description="Disordered" evidence="1">
    <location>
        <begin position="131"/>
        <end position="166"/>
    </location>
</feature>
<evidence type="ECO:0000313" key="3">
    <source>
        <dbReference type="EMBL" id="KFD63445.1"/>
    </source>
</evidence>
<dbReference type="Proteomes" id="UP000030758">
    <property type="component" value="Unassembled WGS sequence"/>
</dbReference>
<feature type="region of interest" description="Disordered" evidence="1">
    <location>
        <begin position="1"/>
        <end position="26"/>
    </location>
</feature>
<protein>
    <submittedName>
        <fullName evidence="3">Uncharacterized protein</fullName>
    </submittedName>
</protein>
<sequence length="494" mass="54008">MRTGTRERSNLSAERCHGTQGQSRFPGKWHARAVNDQRSVTGIKMHVVQNGIDKASCKGLSPVPGRLTGTGMINGFMPPYPTTERLHFTIGRRTSAASEMSPLKRISRDKPFEGDYGAAVKCRKPEYTPFKRGLRGAPMGAEQNDKSTDHGGSYGKPTGNDSERETDKICHIRSEVEDGHTISGRGTPNSLAAAWRNSHTLHRSVGDITAESGIQPYQHITVKPQSAQISPPSVKRLPLSLPHVPPGYAPFTMCNPTNAPSRPWSTCGFPPPWPIDLPCNNHVESSIAAKVKPAAEKATEEPPAEVKPFWKPLLMIAVLQLVLGMAILITGIIRIILKAYMAIGFDVFIGLYVTIVQGIIVTAIRKNNWCLMTGGYTASVVQCNLLGLPIFASFQSLQKADVNTAAHQYAVDIFIVTLCLCDLALLAISLSYSCFVVVGNLRISQKESTGECRCRASLNELQLSKKRQESSEVFEWAFLAEQSPRFGSHNSLLS</sequence>
<feature type="transmembrane region" description="Helical" evidence="2">
    <location>
        <begin position="376"/>
        <end position="394"/>
    </location>
</feature>
<feature type="compositionally biased region" description="Basic and acidic residues" evidence="1">
    <location>
        <begin position="1"/>
        <end position="17"/>
    </location>
</feature>
<feature type="transmembrane region" description="Helical" evidence="2">
    <location>
        <begin position="313"/>
        <end position="337"/>
    </location>
</feature>
<proteinExistence type="predicted"/>
<feature type="transmembrane region" description="Helical" evidence="2">
    <location>
        <begin position="343"/>
        <end position="364"/>
    </location>
</feature>
<dbReference type="AlphaFoldDB" id="A0A085N1U9"/>
<keyword evidence="2" id="KW-1133">Transmembrane helix</keyword>
<gene>
    <name evidence="3" type="ORF">M514_08593</name>
</gene>
<reference evidence="3" key="1">
    <citation type="journal article" date="2014" name="Nat. Genet.">
        <title>Genome and transcriptome of the porcine whipworm Trichuris suis.</title>
        <authorList>
            <person name="Jex A.R."/>
            <person name="Nejsum P."/>
            <person name="Schwarz E.M."/>
            <person name="Hu L."/>
            <person name="Young N.D."/>
            <person name="Hall R.S."/>
            <person name="Korhonen P.K."/>
            <person name="Liao S."/>
            <person name="Thamsborg S."/>
            <person name="Xia J."/>
            <person name="Xu P."/>
            <person name="Wang S."/>
            <person name="Scheerlinck J.P."/>
            <person name="Hofmann A."/>
            <person name="Sternberg P.W."/>
            <person name="Wang J."/>
            <person name="Gasser R.B."/>
        </authorList>
    </citation>
    <scope>NUCLEOTIDE SEQUENCE [LARGE SCALE GENOMIC DNA]</scope>
    <source>
        <strain evidence="3">DCEP-RM93F</strain>
    </source>
</reference>
<organism evidence="3">
    <name type="scientific">Trichuris suis</name>
    <name type="common">pig whipworm</name>
    <dbReference type="NCBI Taxonomy" id="68888"/>
    <lineage>
        <taxon>Eukaryota</taxon>
        <taxon>Metazoa</taxon>
        <taxon>Ecdysozoa</taxon>
        <taxon>Nematoda</taxon>
        <taxon>Enoplea</taxon>
        <taxon>Dorylaimia</taxon>
        <taxon>Trichinellida</taxon>
        <taxon>Trichuridae</taxon>
        <taxon>Trichuris</taxon>
    </lineage>
</organism>
<evidence type="ECO:0000256" key="2">
    <source>
        <dbReference type="SAM" id="Phobius"/>
    </source>
</evidence>
<name>A0A085N1U9_9BILA</name>